<keyword evidence="6 12" id="KW-0418">Kinase</keyword>
<dbReference type="Pfam" id="PF07696">
    <property type="entry name" value="7TMR-DISMED2"/>
    <property type="match status" value="1"/>
</dbReference>
<evidence type="ECO:0000256" key="3">
    <source>
        <dbReference type="ARBA" id="ARBA00022553"/>
    </source>
</evidence>
<dbReference type="Gene3D" id="3.30.565.10">
    <property type="entry name" value="Histidine kinase-like ATPase, C-terminal domain"/>
    <property type="match status" value="1"/>
</dbReference>
<keyword evidence="5" id="KW-0547">Nucleotide-binding</keyword>
<feature type="transmembrane region" description="Helical" evidence="9">
    <location>
        <begin position="203"/>
        <end position="223"/>
    </location>
</feature>
<feature type="transmembrane region" description="Helical" evidence="9">
    <location>
        <begin position="387"/>
        <end position="407"/>
    </location>
</feature>
<dbReference type="CDD" id="cd00082">
    <property type="entry name" value="HisKA"/>
    <property type="match status" value="1"/>
</dbReference>
<feature type="transmembrane region" description="Helical" evidence="9">
    <location>
        <begin position="230"/>
        <end position="247"/>
    </location>
</feature>
<evidence type="ECO:0000256" key="8">
    <source>
        <dbReference type="ARBA" id="ARBA00023012"/>
    </source>
</evidence>
<keyword evidence="3" id="KW-0597">Phosphoprotein</keyword>
<organism evidence="12 13">
    <name type="scientific">Labrys monachus</name>
    <dbReference type="NCBI Taxonomy" id="217067"/>
    <lineage>
        <taxon>Bacteria</taxon>
        <taxon>Pseudomonadati</taxon>
        <taxon>Pseudomonadota</taxon>
        <taxon>Alphaproteobacteria</taxon>
        <taxon>Hyphomicrobiales</taxon>
        <taxon>Xanthobacteraceae</taxon>
        <taxon>Labrys</taxon>
    </lineage>
</organism>
<dbReference type="SMART" id="SM00388">
    <property type="entry name" value="HisKA"/>
    <property type="match status" value="1"/>
</dbReference>
<evidence type="ECO:0000256" key="6">
    <source>
        <dbReference type="ARBA" id="ARBA00022777"/>
    </source>
</evidence>
<dbReference type="InterPro" id="IPR004358">
    <property type="entry name" value="Sig_transdc_His_kin-like_C"/>
</dbReference>
<sequence>MSWGRYVMVLLHLVAMTLCLLAGSAQAGGEALRIPPPVTIPPGFSGMLSLQGHMEVLIDPSRALHLSDVLGEQATRQFQPLAGQELNLGYTRRAAWVRFAIRGSVGLQTALLSLKPNFVDIMDVYVGPYRPGVAAADFALFAMGDHKPLADAISGLDNVVALEPAPGETKLVYIRVATINSSLNLSSSLYSTDSHTLKSTLEALAYGFWFGGMAVLVTIQLVFYHFDRRASYLLLALSSVGAMLVYFGNLGLSRMLLFPEGGRYNDLFTGCSGWFGLFSGALMIASILETRRRAPVMYWIFMGAAATGLLGVPFVLLNRQLVFAPYGGIVIILAATLAMVQAIRSANEEGVGTRLHAAAFSILWLGLAITLSQRYSIASMPNWTAHSYAVSVLVQTLLLTGALAVRLRAAEAMNRIMSKQALIAAQAAEQRANVMVVEKTRQLAAAKKVAEEALRAELEAQQQQVRFMEVISHQYRTPLAAIRSNIDSVGLSLPAHDGANRSRLDRVRRAIARLVEILEINLTRSRLQGPSFQPALVRTSLRQIAAAAAARGRDLLRGPEIVLVIAPEAEGASVMADAEMLGIAIINLLENAAKFSALAGASPVVLSCSVEEGAVTIAVSDEGIGIPAGEIEGVLARSVRGSNAQSVEGSGMGLSLVSRIATAHGGKVVIDSVAGKGTTVRIILPILPAPSEEDRGILQRS</sequence>
<keyword evidence="8" id="KW-0902">Two-component regulatory system</keyword>
<evidence type="ECO:0000256" key="10">
    <source>
        <dbReference type="SAM" id="SignalP"/>
    </source>
</evidence>
<proteinExistence type="predicted"/>
<dbReference type="Pfam" id="PF02518">
    <property type="entry name" value="HATPase_c"/>
    <property type="match status" value="1"/>
</dbReference>
<dbReference type="EMBL" id="JAUSVK010000001">
    <property type="protein sequence ID" value="MDQ0390336.1"/>
    <property type="molecule type" value="Genomic_DNA"/>
</dbReference>
<feature type="transmembrane region" description="Helical" evidence="9">
    <location>
        <begin position="296"/>
        <end position="317"/>
    </location>
</feature>
<evidence type="ECO:0000256" key="4">
    <source>
        <dbReference type="ARBA" id="ARBA00022679"/>
    </source>
</evidence>
<dbReference type="Gene3D" id="1.10.287.130">
    <property type="match status" value="1"/>
</dbReference>
<keyword evidence="10" id="KW-0732">Signal</keyword>
<evidence type="ECO:0000313" key="12">
    <source>
        <dbReference type="EMBL" id="MDQ0390336.1"/>
    </source>
</evidence>
<evidence type="ECO:0000256" key="2">
    <source>
        <dbReference type="ARBA" id="ARBA00012438"/>
    </source>
</evidence>
<dbReference type="SUPFAM" id="SSF55874">
    <property type="entry name" value="ATPase domain of HSP90 chaperone/DNA topoisomerase II/histidine kinase"/>
    <property type="match status" value="1"/>
</dbReference>
<gene>
    <name evidence="12" type="ORF">J3R73_000128</name>
</gene>
<dbReference type="InterPro" id="IPR036890">
    <property type="entry name" value="HATPase_C_sf"/>
</dbReference>
<name>A0ABU0F6Z4_9HYPH</name>
<dbReference type="PROSITE" id="PS50109">
    <property type="entry name" value="HIS_KIN"/>
    <property type="match status" value="1"/>
</dbReference>
<evidence type="ECO:0000256" key="9">
    <source>
        <dbReference type="SAM" id="Phobius"/>
    </source>
</evidence>
<dbReference type="InterPro" id="IPR036097">
    <property type="entry name" value="HisK_dim/P_sf"/>
</dbReference>
<dbReference type="InterPro" id="IPR003661">
    <property type="entry name" value="HisK_dim/P_dom"/>
</dbReference>
<keyword evidence="7" id="KW-0067">ATP-binding</keyword>
<protein>
    <recommendedName>
        <fullName evidence="2">histidine kinase</fullName>
        <ecNumber evidence="2">2.7.13.3</ecNumber>
    </recommendedName>
</protein>
<comment type="catalytic activity">
    <reaction evidence="1">
        <text>ATP + protein L-histidine = ADP + protein N-phospho-L-histidine.</text>
        <dbReference type="EC" id="2.7.13.3"/>
    </reaction>
</comment>
<comment type="caution">
    <text evidence="12">The sequence shown here is derived from an EMBL/GenBank/DDBJ whole genome shotgun (WGS) entry which is preliminary data.</text>
</comment>
<keyword evidence="9" id="KW-0812">Transmembrane</keyword>
<reference evidence="12 13" key="1">
    <citation type="submission" date="2023-07" db="EMBL/GenBank/DDBJ databases">
        <title>Genomic Encyclopedia of Type Strains, Phase IV (KMG-IV): sequencing the most valuable type-strain genomes for metagenomic binning, comparative biology and taxonomic classification.</title>
        <authorList>
            <person name="Goeker M."/>
        </authorList>
    </citation>
    <scope>NUCLEOTIDE SEQUENCE [LARGE SCALE GENOMIC DNA]</scope>
    <source>
        <strain evidence="12 13">DSM 5896</strain>
    </source>
</reference>
<dbReference type="EC" id="2.7.13.3" evidence="2"/>
<dbReference type="CDD" id="cd00075">
    <property type="entry name" value="HATPase"/>
    <property type="match status" value="1"/>
</dbReference>
<keyword evidence="4" id="KW-0808">Transferase</keyword>
<feature type="chain" id="PRO_5047296696" description="histidine kinase" evidence="10">
    <location>
        <begin position="28"/>
        <end position="701"/>
    </location>
</feature>
<keyword evidence="9" id="KW-0472">Membrane</keyword>
<keyword evidence="13" id="KW-1185">Reference proteome</keyword>
<dbReference type="PANTHER" id="PTHR42878">
    <property type="entry name" value="TWO-COMPONENT HISTIDINE KINASE"/>
    <property type="match status" value="1"/>
</dbReference>
<evidence type="ECO:0000313" key="13">
    <source>
        <dbReference type="Proteomes" id="UP001237448"/>
    </source>
</evidence>
<dbReference type="SMART" id="SM00387">
    <property type="entry name" value="HATPase_c"/>
    <property type="match status" value="1"/>
</dbReference>
<feature type="signal peptide" evidence="10">
    <location>
        <begin position="1"/>
        <end position="27"/>
    </location>
</feature>
<feature type="transmembrane region" description="Helical" evidence="9">
    <location>
        <begin position="355"/>
        <end position="375"/>
    </location>
</feature>
<dbReference type="Gene3D" id="2.60.40.2380">
    <property type="match status" value="1"/>
</dbReference>
<dbReference type="PANTHER" id="PTHR42878:SF7">
    <property type="entry name" value="SENSOR HISTIDINE KINASE GLRK"/>
    <property type="match status" value="1"/>
</dbReference>
<dbReference type="InterPro" id="IPR003594">
    <property type="entry name" value="HATPase_dom"/>
</dbReference>
<accession>A0ABU0F6Z4</accession>
<dbReference type="PRINTS" id="PR00344">
    <property type="entry name" value="BCTRLSENSOR"/>
</dbReference>
<dbReference type="InterPro" id="IPR011623">
    <property type="entry name" value="7TMR_DISM_rcpt_extracell_dom1"/>
</dbReference>
<evidence type="ECO:0000256" key="1">
    <source>
        <dbReference type="ARBA" id="ARBA00000085"/>
    </source>
</evidence>
<dbReference type="SUPFAM" id="SSF47384">
    <property type="entry name" value="Homodimeric domain of signal transducing histidine kinase"/>
    <property type="match status" value="1"/>
</dbReference>
<feature type="domain" description="Histidine kinase" evidence="11">
    <location>
        <begin position="470"/>
        <end position="688"/>
    </location>
</feature>
<feature type="transmembrane region" description="Helical" evidence="9">
    <location>
        <begin position="267"/>
        <end position="289"/>
    </location>
</feature>
<evidence type="ECO:0000256" key="7">
    <source>
        <dbReference type="ARBA" id="ARBA00022840"/>
    </source>
</evidence>
<dbReference type="Proteomes" id="UP001237448">
    <property type="component" value="Unassembled WGS sequence"/>
</dbReference>
<dbReference type="RefSeq" id="WP_307421502.1">
    <property type="nucleotide sequence ID" value="NZ_JAUSVK010000001.1"/>
</dbReference>
<evidence type="ECO:0000256" key="5">
    <source>
        <dbReference type="ARBA" id="ARBA00022741"/>
    </source>
</evidence>
<evidence type="ECO:0000259" key="11">
    <source>
        <dbReference type="PROSITE" id="PS50109"/>
    </source>
</evidence>
<keyword evidence="9" id="KW-1133">Transmembrane helix</keyword>
<dbReference type="GO" id="GO:0016301">
    <property type="term" value="F:kinase activity"/>
    <property type="evidence" value="ECO:0007669"/>
    <property type="project" value="UniProtKB-KW"/>
</dbReference>
<dbReference type="InterPro" id="IPR011622">
    <property type="entry name" value="7TMR_DISM_rcpt_extracell_dom2"/>
</dbReference>
<feature type="transmembrane region" description="Helical" evidence="9">
    <location>
        <begin position="323"/>
        <end position="343"/>
    </location>
</feature>
<dbReference type="InterPro" id="IPR005467">
    <property type="entry name" value="His_kinase_dom"/>
</dbReference>
<dbReference type="InterPro" id="IPR050351">
    <property type="entry name" value="BphY/WalK/GraS-like"/>
</dbReference>
<dbReference type="Pfam" id="PF07695">
    <property type="entry name" value="7TMR-DISM_7TM"/>
    <property type="match status" value="1"/>
</dbReference>